<reference evidence="1" key="1">
    <citation type="journal article" date="2019" name="Science">
        <title>Mutation of a bHLH transcription factor allowed almond domestication.</title>
        <authorList>
            <person name="Sanchez-Perez R."/>
            <person name="Pavan S."/>
            <person name="Mazzeo R."/>
            <person name="Moldovan C."/>
            <person name="Aiese Cigliano R."/>
            <person name="Del Cueto J."/>
            <person name="Ricciardi F."/>
            <person name="Lotti C."/>
            <person name="Ricciardi L."/>
            <person name="Dicenta F."/>
            <person name="Lopez-Marques R.L."/>
            <person name="Lindberg Moller B."/>
        </authorList>
    </citation>
    <scope>NUCLEOTIDE SEQUENCE</scope>
</reference>
<evidence type="ECO:0000313" key="1">
    <source>
        <dbReference type="EMBL" id="BBH09848.1"/>
    </source>
</evidence>
<sequence>FNHSILNTSFAQLAGRILSCIQNSFFAKEHSTLTSKCEWSAVKLQKINISPPCRFNELEVGAFEMTYLVPDHPSCVLETDLDVRVMYLSLMNEKKYTVTIAIKEFLFPEKQNGVDDMFCGDGIRIIVKYAAPSGHTYLSHSWKNYINYVGQNSDCCT</sequence>
<proteinExistence type="predicted"/>
<organism evidence="1">
    <name type="scientific">Prunus dulcis</name>
    <name type="common">Almond</name>
    <name type="synonym">Amygdalus dulcis</name>
    <dbReference type="NCBI Taxonomy" id="3755"/>
    <lineage>
        <taxon>Eukaryota</taxon>
        <taxon>Viridiplantae</taxon>
        <taxon>Streptophyta</taxon>
        <taxon>Embryophyta</taxon>
        <taxon>Tracheophyta</taxon>
        <taxon>Spermatophyta</taxon>
        <taxon>Magnoliopsida</taxon>
        <taxon>eudicotyledons</taxon>
        <taxon>Gunneridae</taxon>
        <taxon>Pentapetalae</taxon>
        <taxon>rosids</taxon>
        <taxon>fabids</taxon>
        <taxon>Rosales</taxon>
        <taxon>Rosaceae</taxon>
        <taxon>Amygdaloideae</taxon>
        <taxon>Amygdaleae</taxon>
        <taxon>Prunus</taxon>
    </lineage>
</organism>
<dbReference type="EMBL" id="AP019304">
    <property type="protein sequence ID" value="BBH09848.1"/>
    <property type="molecule type" value="Genomic_DNA"/>
</dbReference>
<gene>
    <name evidence="1" type="ORF">Prudu_022467</name>
</gene>
<accession>A0A4Y1S117</accession>
<feature type="non-terminal residue" evidence="1">
    <location>
        <position position="1"/>
    </location>
</feature>
<protein>
    <submittedName>
        <fullName evidence="1">Uncharacterized protein</fullName>
    </submittedName>
</protein>
<name>A0A4Y1S117_PRUDU</name>
<dbReference type="AlphaFoldDB" id="A0A4Y1S117"/>